<dbReference type="InterPro" id="IPR036388">
    <property type="entry name" value="WH-like_DNA-bd_sf"/>
</dbReference>
<gene>
    <name evidence="7" type="ORF">SDRG_07273</name>
</gene>
<feature type="region of interest" description="Disordered" evidence="5">
    <location>
        <begin position="100"/>
        <end position="131"/>
    </location>
</feature>
<evidence type="ECO:0000259" key="6">
    <source>
        <dbReference type="SMART" id="SM00415"/>
    </source>
</evidence>
<evidence type="ECO:0000256" key="1">
    <source>
        <dbReference type="ARBA" id="ARBA00004123"/>
    </source>
</evidence>
<name>T0RRG3_SAPDV</name>
<protein>
    <recommendedName>
        <fullName evidence="6">HSF-type DNA-binding domain-containing protein</fullName>
    </recommendedName>
</protein>
<keyword evidence="8" id="KW-1185">Reference proteome</keyword>
<dbReference type="GeneID" id="19948000"/>
<keyword evidence="3" id="KW-0539">Nucleus</keyword>
<proteinExistence type="inferred from homology"/>
<dbReference type="SUPFAM" id="SSF46785">
    <property type="entry name" value="Winged helix' DNA-binding domain"/>
    <property type="match status" value="1"/>
</dbReference>
<dbReference type="STRING" id="1156394.T0RRG3"/>
<dbReference type="PRINTS" id="PR00056">
    <property type="entry name" value="HSFDOMAIN"/>
</dbReference>
<evidence type="ECO:0000256" key="5">
    <source>
        <dbReference type="SAM" id="MobiDB-lite"/>
    </source>
</evidence>
<dbReference type="InterPro" id="IPR000232">
    <property type="entry name" value="HSF_DNA-bd"/>
</dbReference>
<evidence type="ECO:0000313" key="8">
    <source>
        <dbReference type="Proteomes" id="UP000030762"/>
    </source>
</evidence>
<evidence type="ECO:0000313" key="7">
    <source>
        <dbReference type="EMBL" id="EQC35033.1"/>
    </source>
</evidence>
<dbReference type="VEuPathDB" id="FungiDB:SDRG_07273"/>
<dbReference type="PANTHER" id="PTHR10015">
    <property type="entry name" value="HEAT SHOCK TRANSCRIPTION FACTOR"/>
    <property type="match status" value="1"/>
</dbReference>
<dbReference type="RefSeq" id="XP_008611317.1">
    <property type="nucleotide sequence ID" value="XM_008613095.1"/>
</dbReference>
<keyword evidence="2" id="KW-0238">DNA-binding</keyword>
<dbReference type="InterPro" id="IPR036390">
    <property type="entry name" value="WH_DNA-bd_sf"/>
</dbReference>
<dbReference type="SMART" id="SM00415">
    <property type="entry name" value="HSF"/>
    <property type="match status" value="1"/>
</dbReference>
<reference evidence="7 8" key="1">
    <citation type="submission" date="2012-04" db="EMBL/GenBank/DDBJ databases">
        <title>The Genome Sequence of Saprolegnia declina VS20.</title>
        <authorList>
            <consortium name="The Broad Institute Genome Sequencing Platform"/>
            <person name="Russ C."/>
            <person name="Nusbaum C."/>
            <person name="Tyler B."/>
            <person name="van West P."/>
            <person name="Dieguez-Uribeondo J."/>
            <person name="de Bruijn I."/>
            <person name="Tripathy S."/>
            <person name="Jiang R."/>
            <person name="Young S.K."/>
            <person name="Zeng Q."/>
            <person name="Gargeya S."/>
            <person name="Fitzgerald M."/>
            <person name="Haas B."/>
            <person name="Abouelleil A."/>
            <person name="Alvarado L."/>
            <person name="Arachchi H.M."/>
            <person name="Berlin A."/>
            <person name="Chapman S.B."/>
            <person name="Goldberg J."/>
            <person name="Griggs A."/>
            <person name="Gujja S."/>
            <person name="Hansen M."/>
            <person name="Howarth C."/>
            <person name="Imamovic A."/>
            <person name="Larimer J."/>
            <person name="McCowen C."/>
            <person name="Montmayeur A."/>
            <person name="Murphy C."/>
            <person name="Neiman D."/>
            <person name="Pearson M."/>
            <person name="Priest M."/>
            <person name="Roberts A."/>
            <person name="Saif S."/>
            <person name="Shea T."/>
            <person name="Sisk P."/>
            <person name="Sykes S."/>
            <person name="Wortman J."/>
            <person name="Nusbaum C."/>
            <person name="Birren B."/>
        </authorList>
    </citation>
    <scope>NUCLEOTIDE SEQUENCE [LARGE SCALE GENOMIC DNA]</scope>
    <source>
        <strain evidence="7 8">VS20</strain>
    </source>
</reference>
<evidence type="ECO:0000256" key="2">
    <source>
        <dbReference type="ARBA" id="ARBA00023125"/>
    </source>
</evidence>
<dbReference type="OMA" id="PEWSTSM"/>
<dbReference type="Pfam" id="PF00447">
    <property type="entry name" value="HSF_DNA-bind"/>
    <property type="match status" value="1"/>
</dbReference>
<sequence>MPQHHELFDATKRVPKFLRHLYHILTDEDPAIIAWSLDGLSIKLYNVRRLEAEVLPKYFKHNKLASFQRQLNYFGFRKWTKTQACVCTFSHPQFTRDAVTPSRSDVISENDNQAELRSPEWSTSMGDPLSETDDMDATLSPTDWDICLQVLSAPSALDWISPVELDHVMLASDSKEAQVLWSNNVWH</sequence>
<dbReference type="EMBL" id="JH767152">
    <property type="protein sequence ID" value="EQC35033.1"/>
    <property type="molecule type" value="Genomic_DNA"/>
</dbReference>
<evidence type="ECO:0000256" key="3">
    <source>
        <dbReference type="ARBA" id="ARBA00023242"/>
    </source>
</evidence>
<dbReference type="PANTHER" id="PTHR10015:SF427">
    <property type="entry name" value="HEAT SHOCK FACTOR PROTEIN"/>
    <property type="match status" value="1"/>
</dbReference>
<organism evidence="7 8">
    <name type="scientific">Saprolegnia diclina (strain VS20)</name>
    <dbReference type="NCBI Taxonomy" id="1156394"/>
    <lineage>
        <taxon>Eukaryota</taxon>
        <taxon>Sar</taxon>
        <taxon>Stramenopiles</taxon>
        <taxon>Oomycota</taxon>
        <taxon>Saprolegniomycetes</taxon>
        <taxon>Saprolegniales</taxon>
        <taxon>Saprolegniaceae</taxon>
        <taxon>Saprolegnia</taxon>
    </lineage>
</organism>
<dbReference type="OrthoDB" id="60033at2759"/>
<comment type="similarity">
    <text evidence="4">Belongs to the HSF family.</text>
</comment>
<dbReference type="Proteomes" id="UP000030762">
    <property type="component" value="Unassembled WGS sequence"/>
</dbReference>
<dbReference type="Gene3D" id="1.10.10.10">
    <property type="entry name" value="Winged helix-like DNA-binding domain superfamily/Winged helix DNA-binding domain"/>
    <property type="match status" value="1"/>
</dbReference>
<dbReference type="FunFam" id="1.10.10.10:FF:000286">
    <property type="entry name" value="Heat shock transcription factor"/>
    <property type="match status" value="1"/>
</dbReference>
<feature type="domain" description="HSF-type DNA-binding" evidence="6">
    <location>
        <begin position="13"/>
        <end position="109"/>
    </location>
</feature>
<dbReference type="eggNOG" id="KOG0627">
    <property type="taxonomic scope" value="Eukaryota"/>
</dbReference>
<feature type="compositionally biased region" description="Polar residues" evidence="5">
    <location>
        <begin position="101"/>
        <end position="125"/>
    </location>
</feature>
<comment type="subcellular location">
    <subcellularLocation>
        <location evidence="1">Nucleus</location>
    </subcellularLocation>
</comment>
<accession>T0RRG3</accession>
<dbReference type="AlphaFoldDB" id="T0RRG3"/>
<dbReference type="InParanoid" id="T0RRG3"/>
<dbReference type="GO" id="GO:0005634">
    <property type="term" value="C:nucleus"/>
    <property type="evidence" value="ECO:0007669"/>
    <property type="project" value="UniProtKB-SubCell"/>
</dbReference>
<dbReference type="GO" id="GO:0003700">
    <property type="term" value="F:DNA-binding transcription factor activity"/>
    <property type="evidence" value="ECO:0007669"/>
    <property type="project" value="InterPro"/>
</dbReference>
<evidence type="ECO:0000256" key="4">
    <source>
        <dbReference type="RuleBase" id="RU004020"/>
    </source>
</evidence>
<dbReference type="GO" id="GO:0043565">
    <property type="term" value="F:sequence-specific DNA binding"/>
    <property type="evidence" value="ECO:0007669"/>
    <property type="project" value="InterPro"/>
</dbReference>